<reference evidence="1 2" key="1">
    <citation type="submission" date="2018-10" db="EMBL/GenBank/DDBJ databases">
        <title>Genomic Encyclopedia of Archaeal and Bacterial Type Strains, Phase II (KMG-II): from individual species to whole genera.</title>
        <authorList>
            <person name="Goeker M."/>
        </authorList>
    </citation>
    <scope>NUCLEOTIDE SEQUENCE [LARGE SCALE GENOMIC DNA]</scope>
    <source>
        <strain evidence="1 2">DSM 18602</strain>
    </source>
</reference>
<gene>
    <name evidence="1" type="ORF">BDD43_0712</name>
</gene>
<accession>A0A495IX25</accession>
<dbReference type="Proteomes" id="UP000268007">
    <property type="component" value="Unassembled WGS sequence"/>
</dbReference>
<proteinExistence type="predicted"/>
<evidence type="ECO:0000313" key="1">
    <source>
        <dbReference type="EMBL" id="RKR80588.1"/>
    </source>
</evidence>
<comment type="caution">
    <text evidence="1">The sequence shown here is derived from an EMBL/GenBank/DDBJ whole genome shotgun (WGS) entry which is preliminary data.</text>
</comment>
<protein>
    <submittedName>
        <fullName evidence="1">Uncharacterized protein</fullName>
    </submittedName>
</protein>
<name>A0A495IX25_9SPHI</name>
<keyword evidence="2" id="KW-1185">Reference proteome</keyword>
<dbReference type="AlphaFoldDB" id="A0A495IX25"/>
<sequence length="174" mass="20259">MYKREMKTRLKILISVSFFLVAYTPPKKVYIEPVNDSYVVGYNAANQSVNLFIDAKLIPSIQLRQAIKMYVAYYLLRDHRKLEADFSSKYKSGIKSFGKQHRKDISCVIYYLEHEEHGDLPHYYGMDAYDLLDISELKPEISRTKKKLDRHMIIIDAPANGELKIAVPDTVKKH</sequence>
<evidence type="ECO:0000313" key="2">
    <source>
        <dbReference type="Proteomes" id="UP000268007"/>
    </source>
</evidence>
<organism evidence="1 2">
    <name type="scientific">Mucilaginibacter gracilis</name>
    <dbReference type="NCBI Taxonomy" id="423350"/>
    <lineage>
        <taxon>Bacteria</taxon>
        <taxon>Pseudomonadati</taxon>
        <taxon>Bacteroidota</taxon>
        <taxon>Sphingobacteriia</taxon>
        <taxon>Sphingobacteriales</taxon>
        <taxon>Sphingobacteriaceae</taxon>
        <taxon>Mucilaginibacter</taxon>
    </lineage>
</organism>
<dbReference type="EMBL" id="RBKU01000001">
    <property type="protein sequence ID" value="RKR80588.1"/>
    <property type="molecule type" value="Genomic_DNA"/>
</dbReference>